<gene>
    <name evidence="2" type="ORF">RRG08_020308</name>
</gene>
<evidence type="ECO:0000313" key="3">
    <source>
        <dbReference type="Proteomes" id="UP001283361"/>
    </source>
</evidence>
<feature type="transmembrane region" description="Helical" evidence="1">
    <location>
        <begin position="28"/>
        <end position="45"/>
    </location>
</feature>
<evidence type="ECO:0000256" key="1">
    <source>
        <dbReference type="SAM" id="Phobius"/>
    </source>
</evidence>
<proteinExistence type="predicted"/>
<dbReference type="EMBL" id="JAWDGP010002214">
    <property type="protein sequence ID" value="KAK3784767.1"/>
    <property type="molecule type" value="Genomic_DNA"/>
</dbReference>
<keyword evidence="1" id="KW-0472">Membrane</keyword>
<comment type="caution">
    <text evidence="2">The sequence shown here is derived from an EMBL/GenBank/DDBJ whole genome shotgun (WGS) entry which is preliminary data.</text>
</comment>
<dbReference type="AlphaFoldDB" id="A0AAE1ADN5"/>
<keyword evidence="3" id="KW-1185">Reference proteome</keyword>
<keyword evidence="1" id="KW-0812">Transmembrane</keyword>
<protein>
    <submittedName>
        <fullName evidence="2">Uncharacterized protein</fullName>
    </submittedName>
</protein>
<evidence type="ECO:0000313" key="2">
    <source>
        <dbReference type="EMBL" id="KAK3784767.1"/>
    </source>
</evidence>
<accession>A0AAE1ADN5</accession>
<name>A0AAE1ADN5_9GAST</name>
<reference evidence="2" key="1">
    <citation type="journal article" date="2023" name="G3 (Bethesda)">
        <title>A reference genome for the long-term kleptoplast-retaining sea slug Elysia crispata morphotype clarki.</title>
        <authorList>
            <person name="Eastman K.E."/>
            <person name="Pendleton A.L."/>
            <person name="Shaikh M.A."/>
            <person name="Suttiyut T."/>
            <person name="Ogas R."/>
            <person name="Tomko P."/>
            <person name="Gavelis G."/>
            <person name="Widhalm J.R."/>
            <person name="Wisecaver J.H."/>
        </authorList>
    </citation>
    <scope>NUCLEOTIDE SEQUENCE</scope>
    <source>
        <strain evidence="2">ECLA1</strain>
    </source>
</reference>
<organism evidence="2 3">
    <name type="scientific">Elysia crispata</name>
    <name type="common">lettuce slug</name>
    <dbReference type="NCBI Taxonomy" id="231223"/>
    <lineage>
        <taxon>Eukaryota</taxon>
        <taxon>Metazoa</taxon>
        <taxon>Spiralia</taxon>
        <taxon>Lophotrochozoa</taxon>
        <taxon>Mollusca</taxon>
        <taxon>Gastropoda</taxon>
        <taxon>Heterobranchia</taxon>
        <taxon>Euthyneura</taxon>
        <taxon>Panpulmonata</taxon>
        <taxon>Sacoglossa</taxon>
        <taxon>Placobranchoidea</taxon>
        <taxon>Plakobranchidae</taxon>
        <taxon>Elysia</taxon>
    </lineage>
</organism>
<sequence length="86" mass="9566">MDETTRDVFPKSIANQTQVKDFYPPRSVYLMLAVDLAAILALLIWRCTPTLNNRINCSREKMSATTGPVLPVPPPPALLLSFAMSF</sequence>
<keyword evidence="1" id="KW-1133">Transmembrane helix</keyword>
<dbReference type="Proteomes" id="UP001283361">
    <property type="component" value="Unassembled WGS sequence"/>
</dbReference>